<dbReference type="GeneID" id="61052521"/>
<dbReference type="Pfam" id="PF05079">
    <property type="entry name" value="DUF680"/>
    <property type="match status" value="1"/>
</dbReference>
<sequence>MTKIALIAAAILISASNAFAGSDKFGSNNASQPAVTSTDNTNTSSIEKVDATAKKPVAQGSNRELFGNR</sequence>
<keyword evidence="2" id="KW-0732">Signal</keyword>
<evidence type="ECO:0000256" key="1">
    <source>
        <dbReference type="SAM" id="MobiDB-lite"/>
    </source>
</evidence>
<dbReference type="AlphaFoldDB" id="A0A8E3B5L9"/>
<dbReference type="RefSeq" id="WP_109664891.1">
    <property type="nucleotide sequence ID" value="NZ_QGGH01000003.1"/>
</dbReference>
<feature type="signal peptide" evidence="2">
    <location>
        <begin position="1"/>
        <end position="20"/>
    </location>
</feature>
<feature type="chain" id="PRO_5034267753" evidence="2">
    <location>
        <begin position="21"/>
        <end position="69"/>
    </location>
</feature>
<feature type="compositionally biased region" description="Polar residues" evidence="1">
    <location>
        <begin position="26"/>
        <end position="46"/>
    </location>
</feature>
<proteinExistence type="predicted"/>
<reference evidence="3 4" key="1">
    <citation type="submission" date="2018-05" db="EMBL/GenBank/DDBJ databases">
        <title>Genomic Encyclopedia of Type Strains, Phase IV (KMG-IV): sequencing the most valuable type-strain genomes for metagenomic binning, comparative biology and taxonomic classification.</title>
        <authorList>
            <person name="Goeker M."/>
        </authorList>
    </citation>
    <scope>NUCLEOTIDE SEQUENCE [LARGE SCALE GENOMIC DNA]</scope>
    <source>
        <strain evidence="3 4">DSM 2626</strain>
    </source>
</reference>
<evidence type="ECO:0000256" key="2">
    <source>
        <dbReference type="SAM" id="SignalP"/>
    </source>
</evidence>
<dbReference type="Proteomes" id="UP000245631">
    <property type="component" value="Unassembled WGS sequence"/>
</dbReference>
<name>A0A8E3B5L9_RHILI</name>
<accession>A0A8E3B5L9</accession>
<protein>
    <submittedName>
        <fullName evidence="3">Uncharacterized protein DUF680</fullName>
    </submittedName>
</protein>
<evidence type="ECO:0000313" key="3">
    <source>
        <dbReference type="EMBL" id="PWJ91854.1"/>
    </source>
</evidence>
<evidence type="ECO:0000313" key="4">
    <source>
        <dbReference type="Proteomes" id="UP000245631"/>
    </source>
</evidence>
<feature type="region of interest" description="Disordered" evidence="1">
    <location>
        <begin position="26"/>
        <end position="69"/>
    </location>
</feature>
<dbReference type="InterPro" id="IPR007771">
    <property type="entry name" value="DUF680"/>
</dbReference>
<comment type="caution">
    <text evidence="3">The sequence shown here is derived from an EMBL/GenBank/DDBJ whole genome shotgun (WGS) entry which is preliminary data.</text>
</comment>
<organism evidence="3 4">
    <name type="scientific">Rhizobium loti</name>
    <name type="common">Mesorhizobium loti</name>
    <dbReference type="NCBI Taxonomy" id="381"/>
    <lineage>
        <taxon>Bacteria</taxon>
        <taxon>Pseudomonadati</taxon>
        <taxon>Pseudomonadota</taxon>
        <taxon>Alphaproteobacteria</taxon>
        <taxon>Hyphomicrobiales</taxon>
        <taxon>Phyllobacteriaceae</taxon>
        <taxon>Mesorhizobium</taxon>
    </lineage>
</organism>
<gene>
    <name evidence="3" type="ORF">C8D77_103556</name>
</gene>
<dbReference type="EMBL" id="QGGH01000003">
    <property type="protein sequence ID" value="PWJ91854.1"/>
    <property type="molecule type" value="Genomic_DNA"/>
</dbReference>